<dbReference type="OrthoDB" id="6424711at2759"/>
<protein>
    <submittedName>
        <fullName evidence="2">Uncharacterized protein</fullName>
    </submittedName>
</protein>
<reference evidence="2 3" key="1">
    <citation type="submission" date="2013-11" db="EMBL/GenBank/DDBJ databases">
        <title>Genome sequencing of Stegodyphus mimosarum.</title>
        <authorList>
            <person name="Bechsgaard J."/>
        </authorList>
    </citation>
    <scope>NUCLEOTIDE SEQUENCE [LARGE SCALE GENOMIC DNA]</scope>
</reference>
<evidence type="ECO:0000313" key="2">
    <source>
        <dbReference type="EMBL" id="KFM74269.1"/>
    </source>
</evidence>
<feature type="region of interest" description="Disordered" evidence="1">
    <location>
        <begin position="1"/>
        <end position="23"/>
    </location>
</feature>
<evidence type="ECO:0000256" key="1">
    <source>
        <dbReference type="SAM" id="MobiDB-lite"/>
    </source>
</evidence>
<accession>A0A087UA80</accession>
<proteinExistence type="predicted"/>
<organism evidence="2 3">
    <name type="scientific">Stegodyphus mimosarum</name>
    <name type="common">African social velvet spider</name>
    <dbReference type="NCBI Taxonomy" id="407821"/>
    <lineage>
        <taxon>Eukaryota</taxon>
        <taxon>Metazoa</taxon>
        <taxon>Ecdysozoa</taxon>
        <taxon>Arthropoda</taxon>
        <taxon>Chelicerata</taxon>
        <taxon>Arachnida</taxon>
        <taxon>Araneae</taxon>
        <taxon>Araneomorphae</taxon>
        <taxon>Entelegynae</taxon>
        <taxon>Eresoidea</taxon>
        <taxon>Eresidae</taxon>
        <taxon>Stegodyphus</taxon>
    </lineage>
</organism>
<dbReference type="AlphaFoldDB" id="A0A087UA80"/>
<keyword evidence="3" id="KW-1185">Reference proteome</keyword>
<name>A0A087UA80_STEMI</name>
<feature type="compositionally biased region" description="Polar residues" evidence="1">
    <location>
        <begin position="1"/>
        <end position="11"/>
    </location>
</feature>
<feature type="non-terminal residue" evidence="2">
    <location>
        <position position="158"/>
    </location>
</feature>
<dbReference type="EMBL" id="KK118955">
    <property type="protein sequence ID" value="KFM74269.1"/>
    <property type="molecule type" value="Genomic_DNA"/>
</dbReference>
<dbReference type="Proteomes" id="UP000054359">
    <property type="component" value="Unassembled WGS sequence"/>
</dbReference>
<evidence type="ECO:0000313" key="3">
    <source>
        <dbReference type="Proteomes" id="UP000054359"/>
    </source>
</evidence>
<sequence length="158" mass="17427">MISSTSEQSNFDASDCSSLDSESDLTEGQDLLSFSVKITEELKLHMRRNAGKEDYCENIYEDKYSSPESGSFSYYSDLLAEAQPCKMTGFPDSVPLSAINEKMSSTESRIPQFSCPWTCSGIRNPSVGIGPLKELFRVLDPTPAFSFPTASSHTTTDF</sequence>
<gene>
    <name evidence="2" type="ORF">X975_04205</name>
</gene>